<accession>A0A8D8ZFW6</accession>
<keyword evidence="1" id="KW-0812">Transmembrane</keyword>
<keyword evidence="1" id="KW-0472">Membrane</keyword>
<reference evidence="2" key="1">
    <citation type="submission" date="2021-05" db="EMBL/GenBank/DDBJ databases">
        <authorList>
            <person name="Alioto T."/>
            <person name="Alioto T."/>
            <person name="Gomez Garrido J."/>
        </authorList>
    </citation>
    <scope>NUCLEOTIDE SEQUENCE</scope>
</reference>
<sequence length="196" mass="22585">MDLLDIFKLPICESLKGRLSSAVFAIHSIRKNVDSKTALLSYFAYFHSLLSYGIVYWGFSSSAFSIFLLQKRALRAIYGLRRDVSCRDLFHQNKVLTLYGQLAMDTCHLIHSLRHLLKKHSDVHTYSTRNREKLVPSTEAKFRKSYLNAGIKIYNSLPTSIKILNDRQFKPALKQTLLKISPYSIEELQQTLSQLV</sequence>
<evidence type="ECO:0000313" key="2">
    <source>
        <dbReference type="EMBL" id="CAG6747033.1"/>
    </source>
</evidence>
<dbReference type="EMBL" id="HBUF01512550">
    <property type="protein sequence ID" value="CAG6747033.1"/>
    <property type="molecule type" value="Transcribed_RNA"/>
</dbReference>
<keyword evidence="1" id="KW-1133">Transmembrane helix</keyword>
<dbReference type="AlphaFoldDB" id="A0A8D8ZFW6"/>
<proteinExistence type="predicted"/>
<protein>
    <submittedName>
        <fullName evidence="2">Uncharacterized protein</fullName>
    </submittedName>
</protein>
<feature type="transmembrane region" description="Helical" evidence="1">
    <location>
        <begin position="49"/>
        <end position="69"/>
    </location>
</feature>
<organism evidence="2">
    <name type="scientific">Cacopsylla melanoneura</name>
    <dbReference type="NCBI Taxonomy" id="428564"/>
    <lineage>
        <taxon>Eukaryota</taxon>
        <taxon>Metazoa</taxon>
        <taxon>Ecdysozoa</taxon>
        <taxon>Arthropoda</taxon>
        <taxon>Hexapoda</taxon>
        <taxon>Insecta</taxon>
        <taxon>Pterygota</taxon>
        <taxon>Neoptera</taxon>
        <taxon>Paraneoptera</taxon>
        <taxon>Hemiptera</taxon>
        <taxon>Sternorrhyncha</taxon>
        <taxon>Psylloidea</taxon>
        <taxon>Psyllidae</taxon>
        <taxon>Psyllinae</taxon>
        <taxon>Cacopsylla</taxon>
    </lineage>
</organism>
<name>A0A8D8ZFW6_9HEMI</name>
<evidence type="ECO:0000256" key="1">
    <source>
        <dbReference type="SAM" id="Phobius"/>
    </source>
</evidence>